<keyword evidence="1" id="KW-1133">Transmembrane helix</keyword>
<name>C7N8D8_SLAHD</name>
<dbReference type="EMBL" id="CP001684">
    <property type="protein sequence ID" value="ACV23173.1"/>
    <property type="molecule type" value="Genomic_DNA"/>
</dbReference>
<reference evidence="2 3" key="1">
    <citation type="journal article" date="2009" name="Stand. Genomic Sci.">
        <title>Complete genome sequence of Slackia heliotrinireducens type strain (RHS 1).</title>
        <authorList>
            <person name="Pukall R."/>
            <person name="Lapidus A."/>
            <person name="Nolan M."/>
            <person name="Copeland A."/>
            <person name="Glavina Del Rio T."/>
            <person name="Lucas S."/>
            <person name="Chen F."/>
            <person name="Tice H."/>
            <person name="Cheng J.F."/>
            <person name="Chertkov O."/>
            <person name="Bruce D."/>
            <person name="Goodwin L."/>
            <person name="Kuske C."/>
            <person name="Brettin T."/>
            <person name="Detter J.C."/>
            <person name="Han C."/>
            <person name="Pitluck S."/>
            <person name="Pati A."/>
            <person name="Mavrommatis K."/>
            <person name="Ivanova N."/>
            <person name="Ovchinnikova G."/>
            <person name="Chen A."/>
            <person name="Palaniappan K."/>
            <person name="Schneider S."/>
            <person name="Rohde M."/>
            <person name="Chain P."/>
            <person name="D'haeseleer P."/>
            <person name="Goker M."/>
            <person name="Bristow J."/>
            <person name="Eisen J.A."/>
            <person name="Markowitz V."/>
            <person name="Kyrpides N.C."/>
            <person name="Klenk H.P."/>
            <person name="Hugenholtz P."/>
        </authorList>
    </citation>
    <scope>NUCLEOTIDE SEQUENCE [LARGE SCALE GENOMIC DNA]</scope>
    <source>
        <strain evidence="3">ATCC 29202 / DSM 20476 / NCTC 11029 / RHS 1</strain>
    </source>
</reference>
<keyword evidence="3" id="KW-1185">Reference proteome</keyword>
<protein>
    <submittedName>
        <fullName evidence="2">Uncharacterized protein</fullName>
    </submittedName>
</protein>
<evidence type="ECO:0000256" key="1">
    <source>
        <dbReference type="SAM" id="Phobius"/>
    </source>
</evidence>
<keyword evidence="1" id="KW-0812">Transmembrane</keyword>
<evidence type="ECO:0000313" key="3">
    <source>
        <dbReference type="Proteomes" id="UP000002026"/>
    </source>
</evidence>
<evidence type="ECO:0000313" key="2">
    <source>
        <dbReference type="EMBL" id="ACV23173.1"/>
    </source>
</evidence>
<feature type="transmembrane region" description="Helical" evidence="1">
    <location>
        <begin position="56"/>
        <end position="88"/>
    </location>
</feature>
<accession>C7N8D8</accession>
<sequence>MKTSNENFYEAYVINNDGTKTSAPMTFVERPNNPFGNGASAQAVAYTPGLHLGRRILGLGLVAIGIPMLILPGPGLLAVTLGLSMALLP</sequence>
<dbReference type="HOGENOM" id="CLU_2496235_0_0_11"/>
<proteinExistence type="predicted"/>
<keyword evidence="1" id="KW-0472">Membrane</keyword>
<dbReference type="RefSeq" id="WP_012799273.1">
    <property type="nucleotide sequence ID" value="NC_013165.1"/>
</dbReference>
<organism evidence="2 3">
    <name type="scientific">Slackia heliotrinireducens (strain ATCC 29202 / DSM 20476 / NCTC 11029 / RHS 1)</name>
    <name type="common">Peptococcus heliotrinreducens</name>
    <dbReference type="NCBI Taxonomy" id="471855"/>
    <lineage>
        <taxon>Bacteria</taxon>
        <taxon>Bacillati</taxon>
        <taxon>Actinomycetota</taxon>
        <taxon>Coriobacteriia</taxon>
        <taxon>Eggerthellales</taxon>
        <taxon>Eggerthellaceae</taxon>
        <taxon>Slackia</taxon>
    </lineage>
</organism>
<dbReference type="Proteomes" id="UP000002026">
    <property type="component" value="Chromosome"/>
</dbReference>
<dbReference type="STRING" id="471855.Shel_21630"/>
<gene>
    <name evidence="2" type="ordered locus">Shel_21630</name>
</gene>
<dbReference type="AlphaFoldDB" id="C7N8D8"/>
<dbReference type="KEGG" id="shi:Shel_21630"/>